<protein>
    <submittedName>
        <fullName evidence="3">Glycosyltransferase</fullName>
    </submittedName>
</protein>
<dbReference type="SUPFAM" id="SSF53756">
    <property type="entry name" value="UDP-Glycosyltransferase/glycogen phosphorylase"/>
    <property type="match status" value="1"/>
</dbReference>
<dbReference type="CDD" id="cd03801">
    <property type="entry name" value="GT4_PimA-like"/>
    <property type="match status" value="1"/>
</dbReference>
<sequence length="403" mass="44166">MGGDGGRSGVPTHLRQLCETLRGRAEITVASDVNAGGYDGITRAGARHMELPGLRSSLDPRMAWRGWRAVLWLARAAPWDVIWLHARLPALLLRLALALGLLRLSSDARVVLSYHGLPFDPGHRPLAVWASRRMERFLLARCPPMDLVVLSRSMAIALERGVGRARLARHRLHVLANSSHLGVLPQARTGRNHRRLVVTGRAGYQKNYTRAVRLMEHLPADYSLTLCGTGSDDPAVQAHLLDRLDPGARARIHFAGSLADIRPLLAEADGYLLTSRYEGLPIGAIEAFEAGLPLILGPFDTAPDLITGHPMALCVALQDLPRDAARVTALVEAFARDRLANSARIRAAWRRSYPFDRWQADARTLLDSVLAPSQTPIRADETARTQPSARLRACRSSASSRSS</sequence>
<dbReference type="GO" id="GO:0016758">
    <property type="term" value="F:hexosyltransferase activity"/>
    <property type="evidence" value="ECO:0007669"/>
    <property type="project" value="TreeGrafter"/>
</dbReference>
<evidence type="ECO:0000313" key="3">
    <source>
        <dbReference type="EMBL" id="RKF13480.1"/>
    </source>
</evidence>
<dbReference type="InterPro" id="IPR050194">
    <property type="entry name" value="Glycosyltransferase_grp1"/>
</dbReference>
<evidence type="ECO:0000259" key="2">
    <source>
        <dbReference type="Pfam" id="PF13439"/>
    </source>
</evidence>
<organism evidence="3 4">
    <name type="scientific">Roseovarius spongiae</name>
    <dbReference type="NCBI Taxonomy" id="2320272"/>
    <lineage>
        <taxon>Bacteria</taxon>
        <taxon>Pseudomonadati</taxon>
        <taxon>Pseudomonadota</taxon>
        <taxon>Alphaproteobacteria</taxon>
        <taxon>Rhodobacterales</taxon>
        <taxon>Roseobacteraceae</taxon>
        <taxon>Roseovarius</taxon>
    </lineage>
</organism>
<evidence type="ECO:0000256" key="1">
    <source>
        <dbReference type="SAM" id="MobiDB-lite"/>
    </source>
</evidence>
<evidence type="ECO:0000313" key="4">
    <source>
        <dbReference type="Proteomes" id="UP000281128"/>
    </source>
</evidence>
<name>A0A3A8ARG3_9RHOB</name>
<dbReference type="Proteomes" id="UP000281128">
    <property type="component" value="Unassembled WGS sequence"/>
</dbReference>
<dbReference type="RefSeq" id="WP_121168187.1">
    <property type="nucleotide sequence ID" value="NZ_RAPE01000004.1"/>
</dbReference>
<dbReference type="PANTHER" id="PTHR45947:SF3">
    <property type="entry name" value="SULFOQUINOVOSYL TRANSFERASE SQD2"/>
    <property type="match status" value="1"/>
</dbReference>
<dbReference type="InterPro" id="IPR028098">
    <property type="entry name" value="Glyco_trans_4-like_N"/>
</dbReference>
<keyword evidence="4" id="KW-1185">Reference proteome</keyword>
<gene>
    <name evidence="3" type="ORF">D6850_14365</name>
</gene>
<dbReference type="Gene3D" id="3.40.50.2000">
    <property type="entry name" value="Glycogen Phosphorylase B"/>
    <property type="match status" value="2"/>
</dbReference>
<reference evidence="3 4" key="1">
    <citation type="submission" date="2018-09" db="EMBL/GenBank/DDBJ databases">
        <title>Roseovarius spongiae sp. nov., isolated from a marine sponge.</title>
        <authorList>
            <person name="Zhuang L."/>
            <person name="Luo L."/>
        </authorList>
    </citation>
    <scope>NUCLEOTIDE SEQUENCE [LARGE SCALE GENOMIC DNA]</scope>
    <source>
        <strain evidence="3 4">HN-E21</strain>
    </source>
</reference>
<dbReference type="EMBL" id="RAPE01000004">
    <property type="protein sequence ID" value="RKF13480.1"/>
    <property type="molecule type" value="Genomic_DNA"/>
</dbReference>
<dbReference type="PANTHER" id="PTHR45947">
    <property type="entry name" value="SULFOQUINOVOSYL TRANSFERASE SQD2"/>
    <property type="match status" value="1"/>
</dbReference>
<proteinExistence type="predicted"/>
<comment type="caution">
    <text evidence="3">The sequence shown here is derived from an EMBL/GenBank/DDBJ whole genome shotgun (WGS) entry which is preliminary data.</text>
</comment>
<feature type="region of interest" description="Disordered" evidence="1">
    <location>
        <begin position="376"/>
        <end position="403"/>
    </location>
</feature>
<dbReference type="OrthoDB" id="529131at2"/>
<accession>A0A3A8ARG3</accession>
<feature type="domain" description="Glycosyltransferase subfamily 4-like N-terminal" evidence="2">
    <location>
        <begin position="8"/>
        <end position="174"/>
    </location>
</feature>
<feature type="compositionally biased region" description="Low complexity" evidence="1">
    <location>
        <begin position="388"/>
        <end position="403"/>
    </location>
</feature>
<dbReference type="Pfam" id="PF13692">
    <property type="entry name" value="Glyco_trans_1_4"/>
    <property type="match status" value="1"/>
</dbReference>
<dbReference type="Pfam" id="PF13439">
    <property type="entry name" value="Glyco_transf_4"/>
    <property type="match status" value="1"/>
</dbReference>
<keyword evidence="3" id="KW-0808">Transferase</keyword>
<dbReference type="AlphaFoldDB" id="A0A3A8ARG3"/>